<proteinExistence type="predicted"/>
<name>A0AAW1BRV3_CROAD</name>
<organism evidence="2 3">
    <name type="scientific">Crotalus adamanteus</name>
    <name type="common">Eastern diamondback rattlesnake</name>
    <dbReference type="NCBI Taxonomy" id="8729"/>
    <lineage>
        <taxon>Eukaryota</taxon>
        <taxon>Metazoa</taxon>
        <taxon>Chordata</taxon>
        <taxon>Craniata</taxon>
        <taxon>Vertebrata</taxon>
        <taxon>Euteleostomi</taxon>
        <taxon>Lepidosauria</taxon>
        <taxon>Squamata</taxon>
        <taxon>Bifurcata</taxon>
        <taxon>Unidentata</taxon>
        <taxon>Episquamata</taxon>
        <taxon>Toxicofera</taxon>
        <taxon>Serpentes</taxon>
        <taxon>Colubroidea</taxon>
        <taxon>Viperidae</taxon>
        <taxon>Crotalinae</taxon>
        <taxon>Crotalus</taxon>
    </lineage>
</organism>
<dbReference type="Proteomes" id="UP001474421">
    <property type="component" value="Unassembled WGS sequence"/>
</dbReference>
<gene>
    <name evidence="2" type="ORF">NXF25_003925</name>
</gene>
<reference evidence="2 3" key="1">
    <citation type="journal article" date="2024" name="Proc. Natl. Acad. Sci. U.S.A.">
        <title>The genetic regulatory architecture and epigenomic basis for age-related changes in rattlesnake venom.</title>
        <authorList>
            <person name="Hogan M.P."/>
            <person name="Holding M.L."/>
            <person name="Nystrom G.S."/>
            <person name="Colston T.J."/>
            <person name="Bartlett D.A."/>
            <person name="Mason A.J."/>
            <person name="Ellsworth S.A."/>
            <person name="Rautsaw R.M."/>
            <person name="Lawrence K.C."/>
            <person name="Strickland J.L."/>
            <person name="He B."/>
            <person name="Fraser P."/>
            <person name="Margres M.J."/>
            <person name="Gilbert D.M."/>
            <person name="Gibbs H.L."/>
            <person name="Parkinson C.L."/>
            <person name="Rokyta D.R."/>
        </authorList>
    </citation>
    <scope>NUCLEOTIDE SEQUENCE [LARGE SCALE GENOMIC DNA]</scope>
    <source>
        <strain evidence="2">DRR0105</strain>
    </source>
</reference>
<keyword evidence="3" id="KW-1185">Reference proteome</keyword>
<evidence type="ECO:0000313" key="3">
    <source>
        <dbReference type="Proteomes" id="UP001474421"/>
    </source>
</evidence>
<dbReference type="AlphaFoldDB" id="A0AAW1BRV3"/>
<feature type="signal peptide" evidence="1">
    <location>
        <begin position="1"/>
        <end position="22"/>
    </location>
</feature>
<comment type="caution">
    <text evidence="2">The sequence shown here is derived from an EMBL/GenBank/DDBJ whole genome shotgun (WGS) entry which is preliminary data.</text>
</comment>
<accession>A0AAW1BRV3</accession>
<protein>
    <submittedName>
        <fullName evidence="2">Beta-defensin-like</fullName>
    </submittedName>
</protein>
<evidence type="ECO:0000313" key="2">
    <source>
        <dbReference type="EMBL" id="KAK9405151.1"/>
    </source>
</evidence>
<sequence length="63" mass="7432">MKILYLLFAFLFLAFLSERGNAQRRCRRLGGCCHFRRCPSETFNLGQLDCGLLQKCCRWERGK</sequence>
<evidence type="ECO:0000256" key="1">
    <source>
        <dbReference type="SAM" id="SignalP"/>
    </source>
</evidence>
<keyword evidence="1" id="KW-0732">Signal</keyword>
<feature type="chain" id="PRO_5043508654" evidence="1">
    <location>
        <begin position="23"/>
        <end position="63"/>
    </location>
</feature>
<dbReference type="EMBL" id="JAOTOJ010000002">
    <property type="protein sequence ID" value="KAK9405151.1"/>
    <property type="molecule type" value="Genomic_DNA"/>
</dbReference>